<feature type="compositionally biased region" description="Basic residues" evidence="1">
    <location>
        <begin position="93"/>
        <end position="107"/>
    </location>
</feature>
<organism evidence="2 3">
    <name type="scientific">Podarcis lilfordi</name>
    <name type="common">Lilford's wall lizard</name>
    <dbReference type="NCBI Taxonomy" id="74358"/>
    <lineage>
        <taxon>Eukaryota</taxon>
        <taxon>Metazoa</taxon>
        <taxon>Chordata</taxon>
        <taxon>Craniata</taxon>
        <taxon>Vertebrata</taxon>
        <taxon>Euteleostomi</taxon>
        <taxon>Lepidosauria</taxon>
        <taxon>Squamata</taxon>
        <taxon>Bifurcata</taxon>
        <taxon>Unidentata</taxon>
        <taxon>Episquamata</taxon>
        <taxon>Laterata</taxon>
        <taxon>Lacertibaenia</taxon>
        <taxon>Lacertidae</taxon>
        <taxon>Podarcis</taxon>
    </lineage>
</organism>
<evidence type="ECO:0000313" key="3">
    <source>
        <dbReference type="Proteomes" id="UP001178461"/>
    </source>
</evidence>
<sequence length="122" mass="12948">MVPSSGLTVPCFHVSVAACTLPPRNAWVEETGDPGSHNPVLYPDANSLNQCQTVHVGGHPSAPSRARLLRCSHGANSKGTPGSYPRGTCSSRWHGHSSQRSSAKRLHREQLRGRGGTDGSMP</sequence>
<keyword evidence="3" id="KW-1185">Reference proteome</keyword>
<reference evidence="2" key="1">
    <citation type="submission" date="2022-12" db="EMBL/GenBank/DDBJ databases">
        <authorList>
            <person name="Alioto T."/>
            <person name="Alioto T."/>
            <person name="Gomez Garrido J."/>
        </authorList>
    </citation>
    <scope>NUCLEOTIDE SEQUENCE</scope>
</reference>
<dbReference type="Proteomes" id="UP001178461">
    <property type="component" value="Chromosome 6"/>
</dbReference>
<evidence type="ECO:0000313" key="2">
    <source>
        <dbReference type="EMBL" id="CAI5777335.1"/>
    </source>
</evidence>
<dbReference type="EMBL" id="OX395131">
    <property type="protein sequence ID" value="CAI5777335.1"/>
    <property type="molecule type" value="Genomic_DNA"/>
</dbReference>
<dbReference type="AlphaFoldDB" id="A0AA35KFN1"/>
<accession>A0AA35KFN1</accession>
<proteinExistence type="predicted"/>
<protein>
    <submittedName>
        <fullName evidence="2">Uncharacterized protein</fullName>
    </submittedName>
</protein>
<gene>
    <name evidence="2" type="ORF">PODLI_1B025270</name>
</gene>
<name>A0AA35KFN1_9SAUR</name>
<evidence type="ECO:0000256" key="1">
    <source>
        <dbReference type="SAM" id="MobiDB-lite"/>
    </source>
</evidence>
<feature type="region of interest" description="Disordered" evidence="1">
    <location>
        <begin position="72"/>
        <end position="122"/>
    </location>
</feature>
<feature type="compositionally biased region" description="Gly residues" evidence="1">
    <location>
        <begin position="113"/>
        <end position="122"/>
    </location>
</feature>